<protein>
    <submittedName>
        <fullName evidence="1">Uncharacterized protein</fullName>
    </submittedName>
</protein>
<reference evidence="2" key="2">
    <citation type="submission" date="2015-01" db="EMBL/GenBank/DDBJ databases">
        <title>Evolutionary Origins and Diversification of the Mycorrhizal Mutualists.</title>
        <authorList>
            <consortium name="DOE Joint Genome Institute"/>
            <consortium name="Mycorrhizal Genomics Consortium"/>
            <person name="Kohler A."/>
            <person name="Kuo A."/>
            <person name="Nagy L.G."/>
            <person name="Floudas D."/>
            <person name="Copeland A."/>
            <person name="Barry K.W."/>
            <person name="Cichocki N."/>
            <person name="Veneault-Fourrey C."/>
            <person name="LaButti K."/>
            <person name="Lindquist E.A."/>
            <person name="Lipzen A."/>
            <person name="Lundell T."/>
            <person name="Morin E."/>
            <person name="Murat C."/>
            <person name="Riley R."/>
            <person name="Ohm R."/>
            <person name="Sun H."/>
            <person name="Tunlid A."/>
            <person name="Henrissat B."/>
            <person name="Grigoriev I.V."/>
            <person name="Hibbett D.S."/>
            <person name="Martin F."/>
        </authorList>
    </citation>
    <scope>NUCLEOTIDE SEQUENCE [LARGE SCALE GENOMIC DNA]</scope>
    <source>
        <strain evidence="2">UH-Slu-Lm8-n1</strain>
    </source>
</reference>
<dbReference type="HOGENOM" id="CLU_1235754_0_0_1"/>
<evidence type="ECO:0000313" key="2">
    <source>
        <dbReference type="Proteomes" id="UP000054485"/>
    </source>
</evidence>
<dbReference type="AlphaFoldDB" id="A0A0D0BQS7"/>
<accession>A0A0D0BQS7</accession>
<name>A0A0D0BQS7_9AGAM</name>
<dbReference type="Proteomes" id="UP000054485">
    <property type="component" value="Unassembled WGS sequence"/>
</dbReference>
<dbReference type="EMBL" id="KN835173">
    <property type="protein sequence ID" value="KIK45433.1"/>
    <property type="molecule type" value="Genomic_DNA"/>
</dbReference>
<organism evidence="1 2">
    <name type="scientific">Suillus luteus UH-Slu-Lm8-n1</name>
    <dbReference type="NCBI Taxonomy" id="930992"/>
    <lineage>
        <taxon>Eukaryota</taxon>
        <taxon>Fungi</taxon>
        <taxon>Dikarya</taxon>
        <taxon>Basidiomycota</taxon>
        <taxon>Agaricomycotina</taxon>
        <taxon>Agaricomycetes</taxon>
        <taxon>Agaricomycetidae</taxon>
        <taxon>Boletales</taxon>
        <taxon>Suillineae</taxon>
        <taxon>Suillaceae</taxon>
        <taxon>Suillus</taxon>
    </lineage>
</organism>
<sequence>MHNISLCLSRTNLACISIKLVIVPLGKLDQVAQEQTRISPPQLGAQTPFYLTSIHGYRLQWIASTPHYLSCLIDGFKADLSPRALKRAACSLTRCRRLCSSSGLSSENDIVLCLHSSVLTYFNLQSDCYLPILIPSSFHILGFIFSCSRRSPPPTACLFTHPHFQDPSGTPIIPNTHNILNSVIKTKSNTPVVAPSFLEQWVCCMMLLTSRRCSNILLLLAHPR</sequence>
<proteinExistence type="predicted"/>
<dbReference type="OrthoDB" id="2674787at2759"/>
<keyword evidence="2" id="KW-1185">Reference proteome</keyword>
<reference evidence="1 2" key="1">
    <citation type="submission" date="2014-04" db="EMBL/GenBank/DDBJ databases">
        <authorList>
            <consortium name="DOE Joint Genome Institute"/>
            <person name="Kuo A."/>
            <person name="Ruytinx J."/>
            <person name="Rineau F."/>
            <person name="Colpaert J."/>
            <person name="Kohler A."/>
            <person name="Nagy L.G."/>
            <person name="Floudas D."/>
            <person name="Copeland A."/>
            <person name="Barry K.W."/>
            <person name="Cichocki N."/>
            <person name="Veneault-Fourrey C."/>
            <person name="LaButti K."/>
            <person name="Lindquist E.A."/>
            <person name="Lipzen A."/>
            <person name="Lundell T."/>
            <person name="Morin E."/>
            <person name="Murat C."/>
            <person name="Sun H."/>
            <person name="Tunlid A."/>
            <person name="Henrissat B."/>
            <person name="Grigoriev I.V."/>
            <person name="Hibbett D.S."/>
            <person name="Martin F."/>
            <person name="Nordberg H.P."/>
            <person name="Cantor M.N."/>
            <person name="Hua S.X."/>
        </authorList>
    </citation>
    <scope>NUCLEOTIDE SEQUENCE [LARGE SCALE GENOMIC DNA]</scope>
    <source>
        <strain evidence="1 2">UH-Slu-Lm8-n1</strain>
    </source>
</reference>
<gene>
    <name evidence="1" type="ORF">CY34DRAFT_536043</name>
</gene>
<dbReference type="InParanoid" id="A0A0D0BQS7"/>
<evidence type="ECO:0000313" key="1">
    <source>
        <dbReference type="EMBL" id="KIK45433.1"/>
    </source>
</evidence>